<dbReference type="eggNOG" id="COG4102">
    <property type="taxonomic scope" value="Bacteria"/>
</dbReference>
<evidence type="ECO:0000313" key="2">
    <source>
        <dbReference type="Proteomes" id="UP000006860"/>
    </source>
</evidence>
<dbReference type="InterPro" id="IPR010869">
    <property type="entry name" value="DUF1501"/>
</dbReference>
<dbReference type="InterPro" id="IPR017850">
    <property type="entry name" value="Alkaline_phosphatase_core_sf"/>
</dbReference>
<evidence type="ECO:0008006" key="3">
    <source>
        <dbReference type="Google" id="ProtNLM"/>
    </source>
</evidence>
<keyword evidence="2" id="KW-1185">Reference proteome</keyword>
<dbReference type="SUPFAM" id="SSF53649">
    <property type="entry name" value="Alkaline phosphatase-like"/>
    <property type="match status" value="1"/>
</dbReference>
<reference evidence="2" key="1">
    <citation type="submission" date="2011-02" db="EMBL/GenBank/DDBJ databases">
        <title>The complete genome of Planctomyces brasiliensis DSM 5305.</title>
        <authorList>
            <person name="Lucas S."/>
            <person name="Copeland A."/>
            <person name="Lapidus A."/>
            <person name="Bruce D."/>
            <person name="Goodwin L."/>
            <person name="Pitluck S."/>
            <person name="Kyrpides N."/>
            <person name="Mavromatis K."/>
            <person name="Pagani I."/>
            <person name="Ivanova N."/>
            <person name="Ovchinnikova G."/>
            <person name="Lu M."/>
            <person name="Detter J.C."/>
            <person name="Han C."/>
            <person name="Land M."/>
            <person name="Hauser L."/>
            <person name="Markowitz V."/>
            <person name="Cheng J.-F."/>
            <person name="Hugenholtz P."/>
            <person name="Woyke T."/>
            <person name="Wu D."/>
            <person name="Tindall B."/>
            <person name="Pomrenke H.G."/>
            <person name="Brambilla E."/>
            <person name="Klenk H.-P."/>
            <person name="Eisen J.A."/>
        </authorList>
    </citation>
    <scope>NUCLEOTIDE SEQUENCE [LARGE SCALE GENOMIC DNA]</scope>
    <source>
        <strain evidence="2">ATCC 49424 / DSM 5305 / JCM 21570 / NBRC 103401 / IFAM 1448</strain>
    </source>
</reference>
<name>F0SHY8_RUBBR</name>
<dbReference type="OrthoDB" id="127333at2"/>
<proteinExistence type="predicted"/>
<gene>
    <name evidence="1" type="ordered locus">Plabr_3074</name>
</gene>
<organism evidence="1 2">
    <name type="scientific">Rubinisphaera brasiliensis (strain ATCC 49424 / DSM 5305 / JCM 21570 / IAM 15109 / NBRC 103401 / IFAM 1448)</name>
    <name type="common">Planctomyces brasiliensis</name>
    <dbReference type="NCBI Taxonomy" id="756272"/>
    <lineage>
        <taxon>Bacteria</taxon>
        <taxon>Pseudomonadati</taxon>
        <taxon>Planctomycetota</taxon>
        <taxon>Planctomycetia</taxon>
        <taxon>Planctomycetales</taxon>
        <taxon>Planctomycetaceae</taxon>
        <taxon>Rubinisphaera</taxon>
    </lineage>
</organism>
<dbReference type="Pfam" id="PF07394">
    <property type="entry name" value="DUF1501"/>
    <property type="match status" value="1"/>
</dbReference>
<dbReference type="PROSITE" id="PS51318">
    <property type="entry name" value="TAT"/>
    <property type="match status" value="1"/>
</dbReference>
<dbReference type="KEGG" id="pbs:Plabr_3074"/>
<accession>F0SHY8</accession>
<protein>
    <recommendedName>
        <fullName evidence="3">Sulfatase</fullName>
    </recommendedName>
</protein>
<dbReference type="PANTHER" id="PTHR43737:SF1">
    <property type="entry name" value="DUF1501 DOMAIN-CONTAINING PROTEIN"/>
    <property type="match status" value="1"/>
</dbReference>
<evidence type="ECO:0000313" key="1">
    <source>
        <dbReference type="EMBL" id="ADY60671.1"/>
    </source>
</evidence>
<dbReference type="InterPro" id="IPR006311">
    <property type="entry name" value="TAT_signal"/>
</dbReference>
<sequence length="484" mass="52847">MSQYDVHDQVSRRQMLLRSSIGFGAVALSGLLNKETAASSQELTLPAAAGLKELHHPAKAKNVIFCFMSGGVSHVDSFDPKPKLKQLHGQPMPVTVERTQFNNNGNVMASPFPFTQYGESGIPVSSMFPHIGKHADELAVIRSMTTPVNEHAQGNFFMHTGFPFMGYPSAGAWCAYGLGSENENLPGYVVLQSGDAVPPHGGVPLFSNGFLPAQHQGSILKADQPEALHNIQPPDSSLLQKQRLDFAEAFNQDFLSRTGSDPQVEAAIRNYETAFRMQSAVPELCDISGETKSTLEMYGLHSQDKGTVAYGRQCLLARRLIERGVRFIELSCLNEGIGGGNGPNPWDQHGNLETGHRAMSKQVDQPIAALINDLRQRGLLDETLIVWAGEFGRTPFSQGNSGRDHNPFGFSVWMAGGGVKGGTTYGATDELGYHAVENRCEIYDLWATVLHQLGVNHEKLTYRYGGRDFRLTDVHGNVLTPILS</sequence>
<dbReference type="STRING" id="756272.Plabr_3074"/>
<dbReference type="RefSeq" id="WP_013629392.1">
    <property type="nucleotide sequence ID" value="NC_015174.1"/>
</dbReference>
<dbReference type="AlphaFoldDB" id="F0SHY8"/>
<dbReference type="HOGENOM" id="CLU_035908_0_0_0"/>
<dbReference type="Proteomes" id="UP000006860">
    <property type="component" value="Chromosome"/>
</dbReference>
<dbReference type="EMBL" id="CP002546">
    <property type="protein sequence ID" value="ADY60671.1"/>
    <property type="molecule type" value="Genomic_DNA"/>
</dbReference>
<dbReference type="Gene3D" id="3.40.720.10">
    <property type="entry name" value="Alkaline Phosphatase, subunit A"/>
    <property type="match status" value="1"/>
</dbReference>
<dbReference type="PANTHER" id="PTHR43737">
    <property type="entry name" value="BLL7424 PROTEIN"/>
    <property type="match status" value="1"/>
</dbReference>